<dbReference type="RefSeq" id="WP_394842218.1">
    <property type="nucleotide sequence ID" value="NZ_CP089982.1"/>
</dbReference>
<evidence type="ECO:0000313" key="1">
    <source>
        <dbReference type="EMBL" id="WXA91598.1"/>
    </source>
</evidence>
<gene>
    <name evidence="1" type="ORF">LZC95_34705</name>
</gene>
<reference evidence="1 2" key="1">
    <citation type="submission" date="2021-12" db="EMBL/GenBank/DDBJ databases">
        <title>Discovery of the Pendulisporaceae a myxobacterial family with distinct sporulation behavior and unique specialized metabolism.</title>
        <authorList>
            <person name="Garcia R."/>
            <person name="Popoff A."/>
            <person name="Bader C.D."/>
            <person name="Loehr J."/>
            <person name="Walesch S."/>
            <person name="Walt C."/>
            <person name="Boldt J."/>
            <person name="Bunk B."/>
            <person name="Haeckl F.J.F.P.J."/>
            <person name="Gunesch A.P."/>
            <person name="Birkelbach J."/>
            <person name="Nuebel U."/>
            <person name="Pietschmann T."/>
            <person name="Bach T."/>
            <person name="Mueller R."/>
        </authorList>
    </citation>
    <scope>NUCLEOTIDE SEQUENCE [LARGE SCALE GENOMIC DNA]</scope>
    <source>
        <strain evidence="1 2">MSr12523</strain>
    </source>
</reference>
<dbReference type="Gene3D" id="3.20.20.80">
    <property type="entry name" value="Glycosidases"/>
    <property type="match status" value="1"/>
</dbReference>
<evidence type="ECO:0000313" key="2">
    <source>
        <dbReference type="Proteomes" id="UP001379533"/>
    </source>
</evidence>
<dbReference type="Pfam" id="PF00232">
    <property type="entry name" value="Glyco_hydro_1"/>
    <property type="match status" value="1"/>
</dbReference>
<sequence length="212" mass="22842">MSINTPSVFVPMAALALFAASAFGVLRGEMDRGEADSWRHIDDDVRALRETGQSTYRFGIEWARIDPNSDTPNEGALASYDDVVAIVGDGTGLIPPGVRGDVHRTFLVSRAEAIARVMTYDADVDKMDGLSAQVSIAQSTMAFMPEIPRDTDDIRRRSISIASGIAGFTTLRNIIAENGLADGADHNRARILRVTTSHAQEILVIITNGGKP</sequence>
<keyword evidence="2" id="KW-1185">Reference proteome</keyword>
<organism evidence="1 2">
    <name type="scientific">Pendulispora brunnea</name>
    <dbReference type="NCBI Taxonomy" id="2905690"/>
    <lineage>
        <taxon>Bacteria</taxon>
        <taxon>Pseudomonadati</taxon>
        <taxon>Myxococcota</taxon>
        <taxon>Myxococcia</taxon>
        <taxon>Myxococcales</taxon>
        <taxon>Sorangiineae</taxon>
        <taxon>Pendulisporaceae</taxon>
        <taxon>Pendulispora</taxon>
    </lineage>
</organism>
<dbReference type="InterPro" id="IPR001360">
    <property type="entry name" value="Glyco_hydro_1"/>
</dbReference>
<dbReference type="EMBL" id="CP089982">
    <property type="protein sequence ID" value="WXA91598.1"/>
    <property type="molecule type" value="Genomic_DNA"/>
</dbReference>
<dbReference type="Proteomes" id="UP001379533">
    <property type="component" value="Chromosome"/>
</dbReference>
<proteinExistence type="predicted"/>
<dbReference type="InterPro" id="IPR017853">
    <property type="entry name" value="GH"/>
</dbReference>
<protein>
    <submittedName>
        <fullName evidence="1">Family 1 glycosylhydrolase</fullName>
    </submittedName>
</protein>
<accession>A0ABZ2K2K5</accession>
<name>A0ABZ2K2K5_9BACT</name>
<dbReference type="SUPFAM" id="SSF51445">
    <property type="entry name" value="(Trans)glycosidases"/>
    <property type="match status" value="1"/>
</dbReference>